<protein>
    <submittedName>
        <fullName evidence="2">Uncharacterized protein</fullName>
    </submittedName>
</protein>
<accession>A0A0S4KGT6</accession>
<feature type="compositionally biased region" description="Basic and acidic residues" evidence="1">
    <location>
        <begin position="415"/>
        <end position="430"/>
    </location>
</feature>
<evidence type="ECO:0000313" key="2">
    <source>
        <dbReference type="EMBL" id="CUI14326.1"/>
    </source>
</evidence>
<feature type="region of interest" description="Disordered" evidence="1">
    <location>
        <begin position="344"/>
        <end position="466"/>
    </location>
</feature>
<name>A0A0S4KGT6_BODSA</name>
<dbReference type="Proteomes" id="UP000051952">
    <property type="component" value="Unassembled WGS sequence"/>
</dbReference>
<feature type="compositionally biased region" description="Low complexity" evidence="1">
    <location>
        <begin position="196"/>
        <end position="209"/>
    </location>
</feature>
<feature type="compositionally biased region" description="Low complexity" evidence="1">
    <location>
        <begin position="46"/>
        <end position="58"/>
    </location>
</feature>
<feature type="non-terminal residue" evidence="2">
    <location>
        <position position="1"/>
    </location>
</feature>
<keyword evidence="3" id="KW-1185">Reference proteome</keyword>
<feature type="region of interest" description="Disordered" evidence="1">
    <location>
        <begin position="284"/>
        <end position="328"/>
    </location>
</feature>
<feature type="region of interest" description="Disordered" evidence="1">
    <location>
        <begin position="82"/>
        <end position="144"/>
    </location>
</feature>
<feature type="compositionally biased region" description="Low complexity" evidence="1">
    <location>
        <begin position="23"/>
        <end position="35"/>
    </location>
</feature>
<evidence type="ECO:0000313" key="3">
    <source>
        <dbReference type="Proteomes" id="UP000051952"/>
    </source>
</evidence>
<organism evidence="2 3">
    <name type="scientific">Bodo saltans</name>
    <name type="common">Flagellated protozoan</name>
    <dbReference type="NCBI Taxonomy" id="75058"/>
    <lineage>
        <taxon>Eukaryota</taxon>
        <taxon>Discoba</taxon>
        <taxon>Euglenozoa</taxon>
        <taxon>Kinetoplastea</taxon>
        <taxon>Metakinetoplastina</taxon>
        <taxon>Eubodonida</taxon>
        <taxon>Bodonidae</taxon>
        <taxon>Bodo</taxon>
    </lineage>
</organism>
<dbReference type="VEuPathDB" id="TriTrypDB:BSAL_85045"/>
<feature type="compositionally biased region" description="Basic residues" evidence="1">
    <location>
        <begin position="290"/>
        <end position="302"/>
    </location>
</feature>
<feature type="compositionally biased region" description="Low complexity" evidence="1">
    <location>
        <begin position="104"/>
        <end position="120"/>
    </location>
</feature>
<feature type="compositionally biased region" description="Acidic residues" evidence="1">
    <location>
        <begin position="249"/>
        <end position="258"/>
    </location>
</feature>
<dbReference type="AlphaFoldDB" id="A0A0S4KGT6"/>
<feature type="compositionally biased region" description="Low complexity" evidence="1">
    <location>
        <begin position="227"/>
        <end position="245"/>
    </location>
</feature>
<sequence length="466" mass="49291">DDHFTVTPRGGVMSGGTAATLPGTGSATSSRRGSSVFAQTIPPPTASSSAVASPSSSAAAAAGVTSRAIVFGSSSRSASPVILQQGSSLLPPLPSQHPTTYMQTSPPLSSTPDDPSLPTPHNSFASPPRSFVSGAKPQTAVPGSGIWALPEKYQWLLAPSRSNSRQSSSALDDDDDTAVVPLSHVHRGGGGAVVTSGSQQQYSSQQQHSVKAQNQFVPPPPLGTPRGGAAVASGSSSSTVAKVKAPPVYDDDDSDDDAAVGLPRLDNDSFLEAARSAGIDVMALLDAKKREKHRERKKKRKLESRESSKASDDVAAVAQLPEASGVVMQPTTISAQILAATHSPPLATSLPSRSSHHRADTSEYPQGPEVPRLPPPAFARRGRSPPQLGQQSIQHISKKHLDEQPPHNHRQHHQQHIERRDHASHIDHQQAKHQQQQPSAQIVPPAIAKFQQKLRDQTPPNLRTQR</sequence>
<proteinExistence type="predicted"/>
<gene>
    <name evidence="2" type="ORF">BSAL_85045</name>
</gene>
<evidence type="ECO:0000256" key="1">
    <source>
        <dbReference type="SAM" id="MobiDB-lite"/>
    </source>
</evidence>
<feature type="region of interest" description="Disordered" evidence="1">
    <location>
        <begin position="159"/>
        <end position="263"/>
    </location>
</feature>
<feature type="region of interest" description="Disordered" evidence="1">
    <location>
        <begin position="1"/>
        <end position="58"/>
    </location>
</feature>
<dbReference type="EMBL" id="CYKH01000991">
    <property type="protein sequence ID" value="CUI14326.1"/>
    <property type="molecule type" value="Genomic_DNA"/>
</dbReference>
<reference evidence="3" key="1">
    <citation type="submission" date="2015-09" db="EMBL/GenBank/DDBJ databases">
        <authorList>
            <consortium name="Pathogen Informatics"/>
        </authorList>
    </citation>
    <scope>NUCLEOTIDE SEQUENCE [LARGE SCALE GENOMIC DNA]</scope>
    <source>
        <strain evidence="3">Lake Konstanz</strain>
    </source>
</reference>
<feature type="compositionally biased region" description="Basic and acidic residues" evidence="1">
    <location>
        <begin position="303"/>
        <end position="312"/>
    </location>
</feature>
<feature type="compositionally biased region" description="Low complexity" evidence="1">
    <location>
        <begin position="160"/>
        <end position="169"/>
    </location>
</feature>
<feature type="compositionally biased region" description="Low complexity" evidence="1">
    <location>
        <begin position="432"/>
        <end position="441"/>
    </location>
</feature>